<proteinExistence type="predicted"/>
<dbReference type="Proteomes" id="UP000002964">
    <property type="component" value="Unassembled WGS sequence"/>
</dbReference>
<keyword evidence="1" id="KW-0808">Transferase</keyword>
<dbReference type="eggNOG" id="COG3823">
    <property type="taxonomic scope" value="Bacteria"/>
</dbReference>
<dbReference type="InterPro" id="IPR007788">
    <property type="entry name" value="QCT"/>
</dbReference>
<evidence type="ECO:0000313" key="1">
    <source>
        <dbReference type="EMBL" id="EIC22931.1"/>
    </source>
</evidence>
<keyword evidence="2" id="KW-1185">Reference proteome</keyword>
<accession>H8YWV5</accession>
<dbReference type="STRING" id="631362.Thi970DRAFT_00571"/>
<reference evidence="2" key="1">
    <citation type="submission" date="2011-06" db="EMBL/GenBank/DDBJ databases">
        <authorList>
            <consortium name="US DOE Joint Genome Institute (JGI-PGF)"/>
            <person name="Lucas S."/>
            <person name="Han J."/>
            <person name="Lapidus A."/>
            <person name="Cheng J.-F."/>
            <person name="Goodwin L."/>
            <person name="Pitluck S."/>
            <person name="Peters L."/>
            <person name="Land M.L."/>
            <person name="Hauser L."/>
            <person name="Vogl K."/>
            <person name="Liu Z."/>
            <person name="Overmann J."/>
            <person name="Frigaard N.-U."/>
            <person name="Bryant D.A."/>
            <person name="Woyke T.J."/>
        </authorList>
    </citation>
    <scope>NUCLEOTIDE SEQUENCE [LARGE SCALE GENOMIC DNA]</scope>
    <source>
        <strain evidence="2">970</strain>
    </source>
</reference>
<name>H8YWV5_9GAMM</name>
<dbReference type="SUPFAM" id="SSF50969">
    <property type="entry name" value="YVTN repeat-like/Quinoprotein amine dehydrogenase"/>
    <property type="match status" value="1"/>
</dbReference>
<gene>
    <name evidence="1" type="ORF">Thi970DRAFT_00571</name>
</gene>
<organism evidence="1 2">
    <name type="scientific">Thiorhodovibrio frisius</name>
    <dbReference type="NCBI Taxonomy" id="631362"/>
    <lineage>
        <taxon>Bacteria</taxon>
        <taxon>Pseudomonadati</taxon>
        <taxon>Pseudomonadota</taxon>
        <taxon>Gammaproteobacteria</taxon>
        <taxon>Chromatiales</taxon>
        <taxon>Chromatiaceae</taxon>
        <taxon>Thiorhodovibrio</taxon>
    </lineage>
</organism>
<dbReference type="AlphaFoldDB" id="H8YWV5"/>
<dbReference type="HOGENOM" id="CLU_060272_2_0_6"/>
<dbReference type="EMBL" id="JH603168">
    <property type="protein sequence ID" value="EIC22931.1"/>
    <property type="molecule type" value="Genomic_DNA"/>
</dbReference>
<protein>
    <submittedName>
        <fullName evidence="1">Glutamine cyclotransferase</fullName>
    </submittedName>
</protein>
<dbReference type="Pfam" id="PF05096">
    <property type="entry name" value="Glu_cyclase_2"/>
    <property type="match status" value="1"/>
</dbReference>
<dbReference type="PANTHER" id="PTHR31270:SF1">
    <property type="entry name" value="GLUTAMINYL-PEPTIDE CYCLOTRANSFERASE"/>
    <property type="match status" value="1"/>
</dbReference>
<evidence type="ECO:0000313" key="2">
    <source>
        <dbReference type="Proteomes" id="UP000002964"/>
    </source>
</evidence>
<reference evidence="1 2" key="2">
    <citation type="submission" date="2011-11" db="EMBL/GenBank/DDBJ databases">
        <authorList>
            <consortium name="US DOE Joint Genome Institute"/>
            <person name="Lucas S."/>
            <person name="Han J."/>
            <person name="Lapidus A."/>
            <person name="Cheng J.-F."/>
            <person name="Goodwin L."/>
            <person name="Pitluck S."/>
            <person name="Peters L."/>
            <person name="Ovchinnikova G."/>
            <person name="Zhang X."/>
            <person name="Detter J.C."/>
            <person name="Han C."/>
            <person name="Tapia R."/>
            <person name="Land M."/>
            <person name="Hauser L."/>
            <person name="Kyrpides N."/>
            <person name="Ivanova N."/>
            <person name="Pagani I."/>
            <person name="Vogl K."/>
            <person name="Liu Z."/>
            <person name="Overmann J."/>
            <person name="Frigaard N.-U."/>
            <person name="Bryant D."/>
            <person name="Woyke T."/>
        </authorList>
    </citation>
    <scope>NUCLEOTIDE SEQUENCE [LARGE SCALE GENOMIC DNA]</scope>
    <source>
        <strain evidence="1 2">970</strain>
    </source>
</reference>
<dbReference type="GO" id="GO:0016603">
    <property type="term" value="F:glutaminyl-peptide cyclotransferase activity"/>
    <property type="evidence" value="ECO:0007669"/>
    <property type="project" value="InterPro"/>
</dbReference>
<sequence>MLRVVAFFCTLSAWLTALAGAVLVNALLASSVLAERAPVVAPTILGELPHDTGVFTQGLFLHRGLFYESAGLRGQSRLLITEPDSGQQILVHRLPPHIFAEGADLCGDEVVQLTWTSGLALRYEPDTLAKIGEFRYQGQGWGIACRGQRVVTSDGSANLTFRDPKTFKSQRTLTVTDAGVPVRQLNELEWAGGLLLANIWRSHRIAAIDPVTGAVRLWLDMSEVVRRSGQSGTEFVLNGIAWDAAQQRLYVTGKGWNRLYLIDCTGESLQRARLRR</sequence>
<dbReference type="InterPro" id="IPR011044">
    <property type="entry name" value="Quino_amine_DH_bsu"/>
</dbReference>
<dbReference type="PANTHER" id="PTHR31270">
    <property type="entry name" value="GLUTAMINYL-PEPTIDE CYCLOTRANSFERASE"/>
    <property type="match status" value="1"/>
</dbReference>